<sequence>MSGNDNEKQFSRRDFLKTTGVFTGGIIGGSLLGGVVMDQTNLLDDEETATSNETTGSDSGAEDGNMAARTFFSRSEDFETLAAATERIYPEDDNGPGAIALGVPYFIDRQMSGFYGQNSQDYTMGPFKPMASDTHGLQAKLIRGDIFLFGLRRLDEVSNEKHDKAFPDLDGAAQDDILKSFEAGDVDIKGVTSEFFFNLLRNMTIEGVYSDPAYGGNKDMQGWKMIEYPGPRMGWINEIESKEFQSLEPEALRQYQGGGI</sequence>
<dbReference type="NCBIfam" id="TIGR01409">
    <property type="entry name" value="TAT_signal_seq"/>
    <property type="match status" value="1"/>
</dbReference>
<dbReference type="Pfam" id="PF13618">
    <property type="entry name" value="Gluconate_2-dh3"/>
    <property type="match status" value="1"/>
</dbReference>
<dbReference type="InterPro" id="IPR019546">
    <property type="entry name" value="TAT_signal_bac_arc"/>
</dbReference>
<comment type="caution">
    <text evidence="1">The sequence shown here is derived from an EMBL/GenBank/DDBJ whole genome shotgun (WGS) entry which is preliminary data.</text>
</comment>
<protein>
    <submittedName>
        <fullName evidence="1">Gluconate 2-dehydrogenase subunit 3 family protein</fullName>
    </submittedName>
</protein>
<dbReference type="PROSITE" id="PS51318">
    <property type="entry name" value="TAT"/>
    <property type="match status" value="1"/>
</dbReference>
<reference evidence="2" key="1">
    <citation type="journal article" date="2019" name="Int. J. Syst. Evol. Microbiol.">
        <title>The Global Catalogue of Microorganisms (GCM) 10K type strain sequencing project: providing services to taxonomists for standard genome sequencing and annotation.</title>
        <authorList>
            <consortium name="The Broad Institute Genomics Platform"/>
            <consortium name="The Broad Institute Genome Sequencing Center for Infectious Disease"/>
            <person name="Wu L."/>
            <person name="Ma J."/>
        </authorList>
    </citation>
    <scope>NUCLEOTIDE SEQUENCE [LARGE SCALE GENOMIC DNA]</scope>
    <source>
        <strain evidence="2">JCM 16981</strain>
    </source>
</reference>
<evidence type="ECO:0000313" key="2">
    <source>
        <dbReference type="Proteomes" id="UP001500920"/>
    </source>
</evidence>
<proteinExistence type="predicted"/>
<gene>
    <name evidence="1" type="ORF">GCM10022378_01610</name>
</gene>
<keyword evidence="2" id="KW-1185">Reference proteome</keyword>
<dbReference type="RefSeq" id="WP_344700723.1">
    <property type="nucleotide sequence ID" value="NZ_BAABCK010000004.1"/>
</dbReference>
<dbReference type="InterPro" id="IPR027056">
    <property type="entry name" value="Gluconate_2DH_su3"/>
</dbReference>
<dbReference type="Proteomes" id="UP001500920">
    <property type="component" value="Unassembled WGS sequence"/>
</dbReference>
<evidence type="ECO:0000313" key="1">
    <source>
        <dbReference type="EMBL" id="GAA3714550.1"/>
    </source>
</evidence>
<accession>A0ABP7E5H6</accession>
<dbReference type="EMBL" id="BAABCK010000004">
    <property type="protein sequence ID" value="GAA3714550.1"/>
    <property type="molecule type" value="Genomic_DNA"/>
</dbReference>
<organism evidence="1 2">
    <name type="scientific">Salinicoccus jeotgali</name>
    <dbReference type="NCBI Taxonomy" id="381634"/>
    <lineage>
        <taxon>Bacteria</taxon>
        <taxon>Bacillati</taxon>
        <taxon>Bacillota</taxon>
        <taxon>Bacilli</taxon>
        <taxon>Bacillales</taxon>
        <taxon>Staphylococcaceae</taxon>
        <taxon>Salinicoccus</taxon>
    </lineage>
</organism>
<name>A0ABP7E5H6_9STAP</name>
<dbReference type="InterPro" id="IPR006311">
    <property type="entry name" value="TAT_signal"/>
</dbReference>